<dbReference type="InterPro" id="IPR013099">
    <property type="entry name" value="K_chnl_dom"/>
</dbReference>
<reference evidence="3 4" key="1">
    <citation type="submission" date="2020-08" db="EMBL/GenBank/DDBJ databases">
        <title>Functional genomics of gut bacteria from endangered species of beetles.</title>
        <authorList>
            <person name="Carlos-Shanley C."/>
        </authorList>
    </citation>
    <scope>NUCLEOTIDE SEQUENCE [LARGE SCALE GENOMIC DNA]</scope>
    <source>
        <strain evidence="3 4">S00202</strain>
    </source>
</reference>
<keyword evidence="4" id="KW-1185">Reference proteome</keyword>
<evidence type="ECO:0000259" key="2">
    <source>
        <dbReference type="Pfam" id="PF07885"/>
    </source>
</evidence>
<feature type="transmembrane region" description="Helical" evidence="1">
    <location>
        <begin position="6"/>
        <end position="26"/>
    </location>
</feature>
<comment type="caution">
    <text evidence="3">The sequence shown here is derived from an EMBL/GenBank/DDBJ whole genome shotgun (WGS) entry which is preliminary data.</text>
</comment>
<dbReference type="EMBL" id="JACHLL010000006">
    <property type="protein sequence ID" value="MBB6342854.1"/>
    <property type="molecule type" value="Genomic_DNA"/>
</dbReference>
<keyword evidence="1" id="KW-0472">Membrane</keyword>
<feature type="transmembrane region" description="Helical" evidence="1">
    <location>
        <begin position="47"/>
        <end position="71"/>
    </location>
</feature>
<dbReference type="Proteomes" id="UP000557193">
    <property type="component" value="Unassembled WGS sequence"/>
</dbReference>
<gene>
    <name evidence="3" type="ORF">HNP49_003042</name>
</gene>
<dbReference type="AlphaFoldDB" id="A0A7X0BXH0"/>
<name>A0A7X0BXH0_9PSED</name>
<keyword evidence="1" id="KW-0812">Transmembrane</keyword>
<dbReference type="Pfam" id="PF07885">
    <property type="entry name" value="Ion_trans_2"/>
    <property type="match status" value="1"/>
</dbReference>
<protein>
    <recommendedName>
        <fullName evidence="2">Potassium channel domain-containing protein</fullName>
    </recommendedName>
</protein>
<evidence type="ECO:0000313" key="3">
    <source>
        <dbReference type="EMBL" id="MBB6342854.1"/>
    </source>
</evidence>
<dbReference type="SUPFAM" id="SSF81324">
    <property type="entry name" value="Voltage-gated potassium channels"/>
    <property type="match status" value="1"/>
</dbReference>
<evidence type="ECO:0000256" key="1">
    <source>
        <dbReference type="SAM" id="Phobius"/>
    </source>
</evidence>
<sequence>MHLIILAWGLVASTVIVHAIGIAMLLKALIRWAGTPPQRLWPITGRLVWVACWLIMLHVIEIAIWGAFYLWQGFLADAESAFYFSGATYTTIGYGDLVLAKPWRIFGPIEGLIGILMCGLSAGFFFAEVSHIHQAFRTNAEKGLGK</sequence>
<proteinExistence type="predicted"/>
<feature type="domain" description="Potassium channel" evidence="2">
    <location>
        <begin position="58"/>
        <end position="126"/>
    </location>
</feature>
<feature type="transmembrane region" description="Helical" evidence="1">
    <location>
        <begin position="105"/>
        <end position="127"/>
    </location>
</feature>
<keyword evidence="1" id="KW-1133">Transmembrane helix</keyword>
<accession>A0A7X0BXH0</accession>
<evidence type="ECO:0000313" key="4">
    <source>
        <dbReference type="Proteomes" id="UP000557193"/>
    </source>
</evidence>
<organism evidence="3 4">
    <name type="scientific">Pseudomonas fluvialis</name>
    <dbReference type="NCBI Taxonomy" id="1793966"/>
    <lineage>
        <taxon>Bacteria</taxon>
        <taxon>Pseudomonadati</taxon>
        <taxon>Pseudomonadota</taxon>
        <taxon>Gammaproteobacteria</taxon>
        <taxon>Pseudomonadales</taxon>
        <taxon>Pseudomonadaceae</taxon>
        <taxon>Pseudomonas</taxon>
    </lineage>
</organism>
<dbReference type="Gene3D" id="1.10.287.70">
    <property type="match status" value="1"/>
</dbReference>
<dbReference type="RefSeq" id="WP_184684671.1">
    <property type="nucleotide sequence ID" value="NZ_JACHLL010000006.1"/>
</dbReference>